<dbReference type="EMBL" id="CP003557">
    <property type="protein sequence ID" value="AFN74531.1"/>
    <property type="molecule type" value="Genomic_DNA"/>
</dbReference>
<dbReference type="InterPro" id="IPR050887">
    <property type="entry name" value="Beta-mannosidase_GH2"/>
</dbReference>
<gene>
    <name evidence="20" type="ordered locus">MROS_1294</name>
</gene>
<dbReference type="Proteomes" id="UP000009011">
    <property type="component" value="Chromosome"/>
</dbReference>
<keyword evidence="11" id="KW-0458">Lysosome</keyword>
<dbReference type="HOGENOM" id="CLU_005015_3_2_10"/>
<evidence type="ECO:0000256" key="12">
    <source>
        <dbReference type="ARBA" id="ARBA00023295"/>
    </source>
</evidence>
<dbReference type="GO" id="GO:0004567">
    <property type="term" value="F:beta-mannosidase activity"/>
    <property type="evidence" value="ECO:0007669"/>
    <property type="project" value="UniProtKB-EC"/>
</dbReference>
<comment type="subunit">
    <text evidence="5">Homodimer.</text>
</comment>
<dbReference type="Pfam" id="PF17753">
    <property type="entry name" value="Ig_mannosidase"/>
    <property type="match status" value="1"/>
</dbReference>
<evidence type="ECO:0000256" key="11">
    <source>
        <dbReference type="ARBA" id="ARBA00023228"/>
    </source>
</evidence>
<evidence type="ECO:0000256" key="15">
    <source>
        <dbReference type="ARBA" id="ARBA00041614"/>
    </source>
</evidence>
<evidence type="ECO:0000256" key="6">
    <source>
        <dbReference type="ARBA" id="ARBA00012754"/>
    </source>
</evidence>
<evidence type="ECO:0000259" key="16">
    <source>
        <dbReference type="Pfam" id="PF00703"/>
    </source>
</evidence>
<feature type="domain" description="Beta-mannosidase-like galactose-binding" evidence="19">
    <location>
        <begin position="10"/>
        <end position="182"/>
    </location>
</feature>
<organism evidence="20 21">
    <name type="scientific">Melioribacter roseus (strain DSM 23840 / JCM 17771 / VKM B-2668 / P3M-2)</name>
    <dbReference type="NCBI Taxonomy" id="1191523"/>
    <lineage>
        <taxon>Bacteria</taxon>
        <taxon>Pseudomonadati</taxon>
        <taxon>Ignavibacteriota</taxon>
        <taxon>Ignavibacteria</taxon>
        <taxon>Ignavibacteriales</taxon>
        <taxon>Melioribacteraceae</taxon>
        <taxon>Melioribacter</taxon>
    </lineage>
</organism>
<keyword evidence="21" id="KW-1185">Reference proteome</keyword>
<evidence type="ECO:0000259" key="18">
    <source>
        <dbReference type="Pfam" id="PF17786"/>
    </source>
</evidence>
<evidence type="ECO:0000313" key="21">
    <source>
        <dbReference type="Proteomes" id="UP000009011"/>
    </source>
</evidence>
<dbReference type="SUPFAM" id="SSF49303">
    <property type="entry name" value="beta-Galactosidase/glucuronidase domain"/>
    <property type="match status" value="3"/>
</dbReference>
<dbReference type="FunFam" id="3.20.20.80:FF:000050">
    <property type="entry name" value="Beta-mannosidase B"/>
    <property type="match status" value="1"/>
</dbReference>
<feature type="domain" description="Beta-mannosidase Ig-fold" evidence="17">
    <location>
        <begin position="757"/>
        <end position="819"/>
    </location>
</feature>
<dbReference type="InterPro" id="IPR017853">
    <property type="entry name" value="GH"/>
</dbReference>
<evidence type="ECO:0000313" key="20">
    <source>
        <dbReference type="EMBL" id="AFN74531.1"/>
    </source>
</evidence>
<dbReference type="Pfam" id="PF17786">
    <property type="entry name" value="Mannosidase_ig"/>
    <property type="match status" value="1"/>
</dbReference>
<evidence type="ECO:0000256" key="9">
    <source>
        <dbReference type="ARBA" id="ARBA00022801"/>
    </source>
</evidence>
<dbReference type="eggNOG" id="COG3250">
    <property type="taxonomic scope" value="Bacteria"/>
</dbReference>
<evidence type="ECO:0000259" key="17">
    <source>
        <dbReference type="Pfam" id="PF17753"/>
    </source>
</evidence>
<feature type="domain" description="Mannosidase Ig/CBM-like" evidence="18">
    <location>
        <begin position="667"/>
        <end position="750"/>
    </location>
</feature>
<evidence type="ECO:0000256" key="5">
    <source>
        <dbReference type="ARBA" id="ARBA00011738"/>
    </source>
</evidence>
<dbReference type="SUPFAM" id="SSF51445">
    <property type="entry name" value="(Trans)glycosidases"/>
    <property type="match status" value="1"/>
</dbReference>
<keyword evidence="8" id="KW-0732">Signal</keyword>
<evidence type="ECO:0000256" key="8">
    <source>
        <dbReference type="ARBA" id="ARBA00022729"/>
    </source>
</evidence>
<dbReference type="InterPro" id="IPR008979">
    <property type="entry name" value="Galactose-bd-like_sf"/>
</dbReference>
<dbReference type="InterPro" id="IPR041625">
    <property type="entry name" value="Beta-mannosidase_Ig"/>
</dbReference>
<keyword evidence="7" id="KW-0964">Secreted</keyword>
<dbReference type="EC" id="3.2.1.25" evidence="6"/>
<comment type="pathway">
    <text evidence="4">Glycan metabolism; N-glycan degradation.</text>
</comment>
<dbReference type="KEGG" id="mro:MROS_1294"/>
<dbReference type="Gene3D" id="2.60.40.10">
    <property type="entry name" value="Immunoglobulins"/>
    <property type="match status" value="3"/>
</dbReference>
<dbReference type="GO" id="GO:0005764">
    <property type="term" value="C:lysosome"/>
    <property type="evidence" value="ECO:0007669"/>
    <property type="project" value="UniProtKB-SubCell"/>
</dbReference>
<dbReference type="SUPFAM" id="SSF49785">
    <property type="entry name" value="Galactose-binding domain-like"/>
    <property type="match status" value="1"/>
</dbReference>
<evidence type="ECO:0000256" key="13">
    <source>
        <dbReference type="ARBA" id="ARBA00038429"/>
    </source>
</evidence>
<evidence type="ECO:0000256" key="3">
    <source>
        <dbReference type="ARBA" id="ARBA00004613"/>
    </source>
</evidence>
<dbReference type="InterPro" id="IPR013783">
    <property type="entry name" value="Ig-like_fold"/>
</dbReference>
<evidence type="ECO:0000256" key="4">
    <source>
        <dbReference type="ARBA" id="ARBA00004740"/>
    </source>
</evidence>
<dbReference type="STRING" id="1191523.MROS_1294"/>
<dbReference type="Gene3D" id="3.20.20.80">
    <property type="entry name" value="Glycosidases"/>
    <property type="match status" value="1"/>
</dbReference>
<keyword evidence="12" id="KW-0326">Glycosidase</keyword>
<dbReference type="OrthoDB" id="9801077at2"/>
<sequence length="837" mass="97996">MKRIELNGNWKFRQAKGEDAWKNAIVPGCVQLDLLNGGFIPDPYYRTNEREIQWIEKEDWEYKTEFVADSEMLNASNAEIVFDGLDTYADVYLNGNLILTADNFYCGWRCNIGKYLKPGKNELRIYFHSPIKKTLPLFEKNGFEYGANNSQPEPKLSVYSRKPGYHFGWDWGPRILTTGIWRPVYIELWNNARIDNVRFVQKSLNSGRAHLQIVAEIISSGKFLKELKLSSSQKSFADVSVGKQLNPGINRVKIDFTIEAPKLWWCRGLGKQHLYELNLELISDGEVEDNWRGRVGLRTLELVEEDDDYGKSFYFKINGKPVFIKGANILPPDYFPQRVSKNDYLKLLDDVASAGMNMVRLWGGAIYEDDLFYDLCDEMGVMVWQDFMFACAMYPADEVMQKRIRAEAEYNIIRLRNHPSLAIWCGNNEIDEGWHTWGWQERYNYSEDTCNLLWGYYKKIFHEILPESVDKLDKGRPYWQSSPKYGFVDDRSRYEGDMHYWGVWFLNHPREKFNEFLPRFMSEYGLQSMPELKTFMQFSQPQDWNLDSDVLKAHQRQYPNPKKNQFLGGYDMLLKYLEREYVVPGNFEHLTYVSQLLQADYLKYAIELHRRSKPYCMGTMYWQLNDVWPVVSWSTVDYYGRWKAAHYAVKKAYTPVLASAADENDFINVYVINDLTEKLEATLSARLMNFYGKVFYEDEIRVVIDDDSSTVALKLDKSRILNGIRKEEALLNLMLIKNNTVIADNNFFFAYTNRLLLPPPKIELETAQAGTRRFIKIASDVFVKNLFIKCENTDGKYSDNYFDLLPNTEKTIEFEPEKEFAGAPKFSLIHYQKISVD</sequence>
<evidence type="ECO:0000256" key="2">
    <source>
        <dbReference type="ARBA" id="ARBA00004371"/>
    </source>
</evidence>
<dbReference type="Pfam" id="PF00703">
    <property type="entry name" value="Glyco_hydro_2"/>
    <property type="match status" value="1"/>
</dbReference>
<dbReference type="FunFam" id="2.60.120.260:FF:000060">
    <property type="entry name" value="Probable beta-mannosidase"/>
    <property type="match status" value="1"/>
</dbReference>
<dbReference type="InterPro" id="IPR006102">
    <property type="entry name" value="Ig-like_GH2"/>
</dbReference>
<keyword evidence="10" id="KW-0325">Glycoprotein</keyword>
<dbReference type="GO" id="GO:0005576">
    <property type="term" value="C:extracellular region"/>
    <property type="evidence" value="ECO:0007669"/>
    <property type="project" value="UniProtKB-SubCell"/>
</dbReference>
<dbReference type="InterPro" id="IPR041447">
    <property type="entry name" value="Mannosidase_ig"/>
</dbReference>
<name>I7A3R6_MELRP</name>
<dbReference type="GO" id="GO:0006516">
    <property type="term" value="P:glycoprotein catabolic process"/>
    <property type="evidence" value="ECO:0007669"/>
    <property type="project" value="TreeGrafter"/>
</dbReference>
<dbReference type="InterPro" id="IPR036156">
    <property type="entry name" value="Beta-gal/glucu_dom_sf"/>
</dbReference>
<dbReference type="Pfam" id="PF22666">
    <property type="entry name" value="Glyco_hydro_2_N2"/>
    <property type="match status" value="1"/>
</dbReference>
<evidence type="ECO:0000256" key="7">
    <source>
        <dbReference type="ARBA" id="ARBA00022525"/>
    </source>
</evidence>
<protein>
    <recommendedName>
        <fullName evidence="14">Beta-mannosidase B</fullName>
        <ecNumber evidence="6">3.2.1.25</ecNumber>
    </recommendedName>
    <alternativeName>
        <fullName evidence="15">Mannanase B</fullName>
    </alternativeName>
</protein>
<dbReference type="PANTHER" id="PTHR43730:SF1">
    <property type="entry name" value="BETA-MANNOSIDASE"/>
    <property type="match status" value="1"/>
</dbReference>
<proteinExistence type="inferred from homology"/>
<reference evidence="20 21" key="1">
    <citation type="journal article" date="2013" name="PLoS ONE">
        <title>Genomic analysis of Melioribacter roseus, facultatively anaerobic organotrophic bacterium representing a novel deep lineage within Bacteriodetes/Chlorobi group.</title>
        <authorList>
            <person name="Kadnikov V.V."/>
            <person name="Mardanov A.V."/>
            <person name="Podosokorskaya O.A."/>
            <person name="Gavrilov S.N."/>
            <person name="Kublanov I.V."/>
            <person name="Beletsky A.V."/>
            <person name="Bonch-Osmolovskaya E.A."/>
            <person name="Ravin N.V."/>
        </authorList>
    </citation>
    <scope>NUCLEOTIDE SEQUENCE [LARGE SCALE GENOMIC DNA]</scope>
    <source>
        <strain evidence="21">JCM 17771 / P3M-2</strain>
    </source>
</reference>
<evidence type="ECO:0000256" key="14">
    <source>
        <dbReference type="ARBA" id="ARBA00041069"/>
    </source>
</evidence>
<keyword evidence="9" id="KW-0378">Hydrolase</keyword>
<evidence type="ECO:0000256" key="1">
    <source>
        <dbReference type="ARBA" id="ARBA00000829"/>
    </source>
</evidence>
<dbReference type="InterPro" id="IPR054593">
    <property type="entry name" value="Beta-mannosidase-like_N2"/>
</dbReference>
<dbReference type="PATRIC" id="fig|1191523.3.peg.1373"/>
<dbReference type="Gene3D" id="2.60.120.260">
    <property type="entry name" value="Galactose-binding domain-like"/>
    <property type="match status" value="1"/>
</dbReference>
<feature type="domain" description="Glycoside hydrolase family 2 immunoglobulin-like beta-sandwich" evidence="16">
    <location>
        <begin position="193"/>
        <end position="298"/>
    </location>
</feature>
<comment type="subcellular location">
    <subcellularLocation>
        <location evidence="2">Lysosome</location>
    </subcellularLocation>
    <subcellularLocation>
        <location evidence="3">Secreted</location>
    </subcellularLocation>
</comment>
<dbReference type="AlphaFoldDB" id="I7A3R6"/>
<comment type="similarity">
    <text evidence="13">Belongs to the glycosyl hydrolase 2 family. Beta-mannosidase B subfamily.</text>
</comment>
<evidence type="ECO:0000259" key="19">
    <source>
        <dbReference type="Pfam" id="PF22666"/>
    </source>
</evidence>
<dbReference type="GO" id="GO:0005975">
    <property type="term" value="P:carbohydrate metabolic process"/>
    <property type="evidence" value="ECO:0007669"/>
    <property type="project" value="InterPro"/>
</dbReference>
<accession>I7A3R6</accession>
<dbReference type="RefSeq" id="WP_014855966.1">
    <property type="nucleotide sequence ID" value="NC_018178.1"/>
</dbReference>
<evidence type="ECO:0000256" key="10">
    <source>
        <dbReference type="ARBA" id="ARBA00023180"/>
    </source>
</evidence>
<comment type="catalytic activity">
    <reaction evidence="1">
        <text>Hydrolysis of terminal, non-reducing beta-D-mannose residues in beta-D-mannosides.</text>
        <dbReference type="EC" id="3.2.1.25"/>
    </reaction>
</comment>
<dbReference type="PANTHER" id="PTHR43730">
    <property type="entry name" value="BETA-MANNOSIDASE"/>
    <property type="match status" value="1"/>
</dbReference>